<evidence type="ECO:0000256" key="1">
    <source>
        <dbReference type="SAM" id="MobiDB-lite"/>
    </source>
</evidence>
<protein>
    <submittedName>
        <fullName evidence="2">Uncharacterized protein</fullName>
    </submittedName>
</protein>
<dbReference type="EMBL" id="JBHSFH010000007">
    <property type="protein sequence ID" value="MFC4495875.1"/>
    <property type="molecule type" value="Genomic_DNA"/>
</dbReference>
<feature type="compositionally biased region" description="Basic and acidic residues" evidence="1">
    <location>
        <begin position="217"/>
        <end position="234"/>
    </location>
</feature>
<dbReference type="RefSeq" id="WP_386449321.1">
    <property type="nucleotide sequence ID" value="NZ_JBHSFH010000007.1"/>
</dbReference>
<comment type="caution">
    <text evidence="2">The sequence shown here is derived from an EMBL/GenBank/DDBJ whole genome shotgun (WGS) entry which is preliminary data.</text>
</comment>
<evidence type="ECO:0000313" key="3">
    <source>
        <dbReference type="Proteomes" id="UP001595997"/>
    </source>
</evidence>
<feature type="region of interest" description="Disordered" evidence="1">
    <location>
        <begin position="204"/>
        <end position="234"/>
    </location>
</feature>
<reference evidence="3" key="1">
    <citation type="journal article" date="2019" name="Int. J. Syst. Evol. Microbiol.">
        <title>The Global Catalogue of Microorganisms (GCM) 10K type strain sequencing project: providing services to taxonomists for standard genome sequencing and annotation.</title>
        <authorList>
            <consortium name="The Broad Institute Genomics Platform"/>
            <consortium name="The Broad Institute Genome Sequencing Center for Infectious Disease"/>
            <person name="Wu L."/>
            <person name="Ma J."/>
        </authorList>
    </citation>
    <scope>NUCLEOTIDE SEQUENCE [LARGE SCALE GENOMIC DNA]</scope>
    <source>
        <strain evidence="3">CGMCC 4.7357</strain>
    </source>
</reference>
<proteinExistence type="predicted"/>
<sequence length="234" mass="26104">MTSSQTPASLAGTLVRTTRGTRSVLARAFTGPGGLTRAAGAAVLLGTLSAQHPNPLFNRAQKIDIFSVLFPNWRFFAPTPAQHDYHILYRTLNHEGETSPWKMVEVIVGRKLHQMFWFPGRRPEKAIFDIVTELITQLDKGFGALKKLPSYRMLCAFLRHRLQEEGVADEVKGFQFTLVRATGYEENDPEVIFVSPYTSMAAETGPAATARSSRPSYESHIRDDSREEVPVQPA</sequence>
<gene>
    <name evidence="2" type="ORF">ACFPA8_17245</name>
</gene>
<dbReference type="Proteomes" id="UP001595997">
    <property type="component" value="Unassembled WGS sequence"/>
</dbReference>
<organism evidence="2 3">
    <name type="scientific">Streptomyces ovatisporus</name>
    <dbReference type="NCBI Taxonomy" id="1128682"/>
    <lineage>
        <taxon>Bacteria</taxon>
        <taxon>Bacillati</taxon>
        <taxon>Actinomycetota</taxon>
        <taxon>Actinomycetes</taxon>
        <taxon>Kitasatosporales</taxon>
        <taxon>Streptomycetaceae</taxon>
        <taxon>Streptomyces</taxon>
    </lineage>
</organism>
<keyword evidence="3" id="KW-1185">Reference proteome</keyword>
<name>A0ABV9AB10_9ACTN</name>
<evidence type="ECO:0000313" key="2">
    <source>
        <dbReference type="EMBL" id="MFC4495875.1"/>
    </source>
</evidence>
<accession>A0ABV9AB10</accession>